<keyword evidence="4" id="KW-1185">Reference proteome</keyword>
<protein>
    <submittedName>
        <fullName evidence="3">MerR family DNA-binding transcriptional regulator</fullName>
    </submittedName>
</protein>
<dbReference type="GO" id="GO:0003677">
    <property type="term" value="F:DNA binding"/>
    <property type="evidence" value="ECO:0007669"/>
    <property type="project" value="UniProtKB-KW"/>
</dbReference>
<evidence type="ECO:0000313" key="3">
    <source>
        <dbReference type="EMBL" id="TXS96662.1"/>
    </source>
</evidence>
<dbReference type="Pfam" id="PF13411">
    <property type="entry name" value="MerR_1"/>
    <property type="match status" value="1"/>
</dbReference>
<evidence type="ECO:0000256" key="1">
    <source>
        <dbReference type="ARBA" id="ARBA00023125"/>
    </source>
</evidence>
<dbReference type="Proteomes" id="UP000321039">
    <property type="component" value="Unassembled WGS sequence"/>
</dbReference>
<keyword evidence="1 3" id="KW-0238">DNA-binding</keyword>
<gene>
    <name evidence="3" type="ORF">FV139_04105</name>
</gene>
<dbReference type="CDD" id="cd04776">
    <property type="entry name" value="HTH_GnyR"/>
    <property type="match status" value="1"/>
</dbReference>
<evidence type="ECO:0000313" key="4">
    <source>
        <dbReference type="Proteomes" id="UP000321039"/>
    </source>
</evidence>
<proteinExistence type="predicted"/>
<dbReference type="SUPFAM" id="SSF46955">
    <property type="entry name" value="Putative DNA-binding domain"/>
    <property type="match status" value="1"/>
</dbReference>
<evidence type="ECO:0000259" key="2">
    <source>
        <dbReference type="PROSITE" id="PS50937"/>
    </source>
</evidence>
<dbReference type="RefSeq" id="WP_148066926.1">
    <property type="nucleotide sequence ID" value="NZ_VRZA01000001.1"/>
</dbReference>
<comment type="caution">
    <text evidence="3">The sequence shown here is derived from an EMBL/GenBank/DDBJ whole genome shotgun (WGS) entry which is preliminary data.</text>
</comment>
<dbReference type="InterPro" id="IPR009061">
    <property type="entry name" value="DNA-bd_dom_put_sf"/>
</dbReference>
<dbReference type="PANTHER" id="PTHR30204:SF58">
    <property type="entry name" value="HTH-TYPE TRANSCRIPTIONAL REGULATOR YFMP"/>
    <property type="match status" value="1"/>
</dbReference>
<feature type="domain" description="HTH merR-type" evidence="2">
    <location>
        <begin position="5"/>
        <end position="72"/>
    </location>
</feature>
<dbReference type="InterPro" id="IPR000551">
    <property type="entry name" value="MerR-type_HTH_dom"/>
</dbReference>
<dbReference type="EMBL" id="VRZA01000001">
    <property type="protein sequence ID" value="TXS96662.1"/>
    <property type="molecule type" value="Genomic_DNA"/>
</dbReference>
<dbReference type="InterPro" id="IPR047057">
    <property type="entry name" value="MerR_fam"/>
</dbReference>
<reference evidence="3 4" key="1">
    <citation type="submission" date="2019-08" db="EMBL/GenBank/DDBJ databases">
        <title>Parahaliea maris sp. nov., isolated from the surface seawater.</title>
        <authorList>
            <person name="Liu Y."/>
        </authorList>
    </citation>
    <scope>NUCLEOTIDE SEQUENCE [LARGE SCALE GENOMIC DNA]</scope>
    <source>
        <strain evidence="3 4">HSLHS9</strain>
    </source>
</reference>
<dbReference type="PANTHER" id="PTHR30204">
    <property type="entry name" value="REDOX-CYCLING DRUG-SENSING TRANSCRIPTIONAL ACTIVATOR SOXR"/>
    <property type="match status" value="1"/>
</dbReference>
<dbReference type="SMART" id="SM00422">
    <property type="entry name" value="HTH_MERR"/>
    <property type="match status" value="1"/>
</dbReference>
<dbReference type="AlphaFoldDB" id="A0A5C9A9B4"/>
<name>A0A5C9A9B4_9GAMM</name>
<organism evidence="3 4">
    <name type="scientific">Parahaliea maris</name>
    <dbReference type="NCBI Taxonomy" id="2716870"/>
    <lineage>
        <taxon>Bacteria</taxon>
        <taxon>Pseudomonadati</taxon>
        <taxon>Pseudomonadota</taxon>
        <taxon>Gammaproteobacteria</taxon>
        <taxon>Cellvibrionales</taxon>
        <taxon>Halieaceae</taxon>
        <taxon>Parahaliea</taxon>
    </lineage>
</organism>
<dbReference type="GO" id="GO:0003700">
    <property type="term" value="F:DNA-binding transcription factor activity"/>
    <property type="evidence" value="ECO:0007669"/>
    <property type="project" value="InterPro"/>
</dbReference>
<sequence length="128" mass="14825">MQDKTYSISDLAAEFGVTTRTIRFYEEKGLVHPQREGQKRLYTPADRVRIKLILRGKRIGMSLQESVEVIDLYDPEHNNEEQLHSLISTVTEKRQRLLQQKKDIDEMLAGLDEVQALCEQSLKDSHGK</sequence>
<accession>A0A5C9A9B4</accession>
<dbReference type="Gene3D" id="1.10.1660.10">
    <property type="match status" value="1"/>
</dbReference>
<dbReference type="PROSITE" id="PS50937">
    <property type="entry name" value="HTH_MERR_2"/>
    <property type="match status" value="1"/>
</dbReference>